<dbReference type="PANTHER" id="PTHR47843">
    <property type="entry name" value="BTB DOMAIN-CONTAINING PROTEIN-RELATED"/>
    <property type="match status" value="1"/>
</dbReference>
<name>A0A6G1L162_9PEZI</name>
<dbReference type="PANTHER" id="PTHR47843:SF2">
    <property type="entry name" value="BTB DOMAIN-CONTAINING PROTEIN"/>
    <property type="match status" value="1"/>
</dbReference>
<dbReference type="OrthoDB" id="1022638at2759"/>
<keyword evidence="3" id="KW-1185">Reference proteome</keyword>
<feature type="compositionally biased region" description="Basic and acidic residues" evidence="1">
    <location>
        <begin position="114"/>
        <end position="127"/>
    </location>
</feature>
<evidence type="ECO:0000313" key="3">
    <source>
        <dbReference type="Proteomes" id="UP000799436"/>
    </source>
</evidence>
<feature type="region of interest" description="Disordered" evidence="1">
    <location>
        <begin position="1"/>
        <end position="27"/>
    </location>
</feature>
<protein>
    <recommendedName>
        <fullName evidence="4">BTB domain-containing protein</fullName>
    </recommendedName>
</protein>
<accession>A0A6G1L162</accession>
<reference evidence="2" key="1">
    <citation type="journal article" date="2020" name="Stud. Mycol.">
        <title>101 Dothideomycetes genomes: a test case for predicting lifestyles and emergence of pathogens.</title>
        <authorList>
            <person name="Haridas S."/>
            <person name="Albert R."/>
            <person name="Binder M."/>
            <person name="Bloem J."/>
            <person name="Labutti K."/>
            <person name="Salamov A."/>
            <person name="Andreopoulos B."/>
            <person name="Baker S."/>
            <person name="Barry K."/>
            <person name="Bills G."/>
            <person name="Bluhm B."/>
            <person name="Cannon C."/>
            <person name="Castanera R."/>
            <person name="Culley D."/>
            <person name="Daum C."/>
            <person name="Ezra D."/>
            <person name="Gonzalez J."/>
            <person name="Henrissat B."/>
            <person name="Kuo A."/>
            <person name="Liang C."/>
            <person name="Lipzen A."/>
            <person name="Lutzoni F."/>
            <person name="Magnuson J."/>
            <person name="Mondo S."/>
            <person name="Nolan M."/>
            <person name="Ohm R."/>
            <person name="Pangilinan J."/>
            <person name="Park H.-J."/>
            <person name="Ramirez L."/>
            <person name="Alfaro M."/>
            <person name="Sun H."/>
            <person name="Tritt A."/>
            <person name="Yoshinaga Y."/>
            <person name="Zwiers L.-H."/>
            <person name="Turgeon B."/>
            <person name="Goodwin S."/>
            <person name="Spatafora J."/>
            <person name="Crous P."/>
            <person name="Grigoriev I."/>
        </authorList>
    </citation>
    <scope>NUCLEOTIDE SEQUENCE</scope>
    <source>
        <strain evidence="2">CBS 116005</strain>
    </source>
</reference>
<dbReference type="Gene3D" id="3.30.710.10">
    <property type="entry name" value="Potassium Channel Kv1.1, Chain A"/>
    <property type="match status" value="1"/>
</dbReference>
<proteinExistence type="predicted"/>
<dbReference type="AlphaFoldDB" id="A0A6G1L162"/>
<gene>
    <name evidence="2" type="ORF">EJ03DRAFT_353766</name>
</gene>
<organism evidence="2 3">
    <name type="scientific">Teratosphaeria nubilosa</name>
    <dbReference type="NCBI Taxonomy" id="161662"/>
    <lineage>
        <taxon>Eukaryota</taxon>
        <taxon>Fungi</taxon>
        <taxon>Dikarya</taxon>
        <taxon>Ascomycota</taxon>
        <taxon>Pezizomycotina</taxon>
        <taxon>Dothideomycetes</taxon>
        <taxon>Dothideomycetidae</taxon>
        <taxon>Mycosphaerellales</taxon>
        <taxon>Teratosphaeriaceae</taxon>
        <taxon>Teratosphaeria</taxon>
    </lineage>
</organism>
<dbReference type="Proteomes" id="UP000799436">
    <property type="component" value="Unassembled WGS sequence"/>
</dbReference>
<evidence type="ECO:0000256" key="1">
    <source>
        <dbReference type="SAM" id="MobiDB-lite"/>
    </source>
</evidence>
<feature type="region of interest" description="Disordered" evidence="1">
    <location>
        <begin position="113"/>
        <end position="132"/>
    </location>
</feature>
<evidence type="ECO:0008006" key="4">
    <source>
        <dbReference type="Google" id="ProtNLM"/>
    </source>
</evidence>
<dbReference type="InterPro" id="IPR011333">
    <property type="entry name" value="SKP1/BTB/POZ_sf"/>
</dbReference>
<dbReference type="EMBL" id="ML995868">
    <property type="protein sequence ID" value="KAF2766626.1"/>
    <property type="molecule type" value="Genomic_DNA"/>
</dbReference>
<sequence>MSELRRRASETTLPNERPAKRPRFNSQRSADVLVGPLEARFTIRPEVLCASSPFFKAAYERWQKSREPFKLPYDEPKVFQLYLCAAYYREIDNEQLNDQGDVGLNPRIKQAWQVRREPNGPDDKVAQDQRQPQRRSQEVFLLLTKAYVLADKLNDLTSADIIIDKIIQEVEFRDCVVASDSIEYAFKNQAQTSPLRRLFVDLYVHEADERSFCNALPRVPAELVLAVAREFNRLACVQENSQKRVSEVFNQRTCYMERCHYHQHDHEHKRCGYAQSASYRVLQEGRLG</sequence>
<evidence type="ECO:0000313" key="2">
    <source>
        <dbReference type="EMBL" id="KAF2766626.1"/>
    </source>
</evidence>